<evidence type="ECO:0000313" key="2">
    <source>
        <dbReference type="EMBL" id="KPI89926.1"/>
    </source>
</evidence>
<dbReference type="OMA" id="RVYYTIV"/>
<dbReference type="VEuPathDB" id="TriTrypDB:Lsey_0014_0490"/>
<dbReference type="EMBL" id="LJSK01000014">
    <property type="protein sequence ID" value="KPI89926.1"/>
    <property type="molecule type" value="Genomic_DNA"/>
</dbReference>
<protein>
    <submittedName>
        <fullName evidence="2">Uncharacterized protein</fullName>
    </submittedName>
</protein>
<reference evidence="2 3" key="1">
    <citation type="journal article" date="2015" name="PLoS Pathog.">
        <title>Leptomonas seymouri: Adaptations to the Dixenous Life Cycle Analyzed by Genome Sequencing, Transcriptome Profiling and Co-infection with Leishmania donovani.</title>
        <authorList>
            <person name="Kraeva N."/>
            <person name="Butenko A."/>
            <person name="Hlavacova J."/>
            <person name="Kostygov A."/>
            <person name="Myskova J."/>
            <person name="Grybchuk D."/>
            <person name="Lestinova T."/>
            <person name="Votypka J."/>
            <person name="Volf P."/>
            <person name="Opperdoes F."/>
            <person name="Flegontov P."/>
            <person name="Lukes J."/>
            <person name="Yurchenko V."/>
        </authorList>
    </citation>
    <scope>NUCLEOTIDE SEQUENCE [LARGE SCALE GENOMIC DNA]</scope>
    <source>
        <strain evidence="2 3">ATCC 30220</strain>
    </source>
</reference>
<keyword evidence="3" id="KW-1185">Reference proteome</keyword>
<organism evidence="2 3">
    <name type="scientific">Leptomonas seymouri</name>
    <dbReference type="NCBI Taxonomy" id="5684"/>
    <lineage>
        <taxon>Eukaryota</taxon>
        <taxon>Discoba</taxon>
        <taxon>Euglenozoa</taxon>
        <taxon>Kinetoplastea</taxon>
        <taxon>Metakinetoplastina</taxon>
        <taxon>Trypanosomatida</taxon>
        <taxon>Trypanosomatidae</taxon>
        <taxon>Leishmaniinae</taxon>
        <taxon>Leptomonas</taxon>
    </lineage>
</organism>
<dbReference type="Proteomes" id="UP000038009">
    <property type="component" value="Unassembled WGS sequence"/>
</dbReference>
<name>A0A0N0P8G6_LEPSE</name>
<proteinExistence type="predicted"/>
<comment type="caution">
    <text evidence="2">The sequence shown here is derived from an EMBL/GenBank/DDBJ whole genome shotgun (WGS) entry which is preliminary data.</text>
</comment>
<dbReference type="AlphaFoldDB" id="A0A0N0P8G6"/>
<dbReference type="OrthoDB" id="10458753at2759"/>
<evidence type="ECO:0000256" key="1">
    <source>
        <dbReference type="SAM" id="MobiDB-lite"/>
    </source>
</evidence>
<gene>
    <name evidence="2" type="ORF">ABL78_0998</name>
</gene>
<sequence length="94" mass="10615">MPLPAVSAPLSCLDVDIILKEEELQEELQRVYYTIVTRQEDYDAHAEFSRLILRTVEQLAERVGAVMGPQMQQSSALGKPLAAPRDVPKQRHTQ</sequence>
<feature type="region of interest" description="Disordered" evidence="1">
    <location>
        <begin position="70"/>
        <end position="94"/>
    </location>
</feature>
<evidence type="ECO:0000313" key="3">
    <source>
        <dbReference type="Proteomes" id="UP000038009"/>
    </source>
</evidence>
<accession>A0A0N0P8G6</accession>